<dbReference type="SUPFAM" id="SSF52799">
    <property type="entry name" value="(Phosphotyrosine protein) phosphatases II"/>
    <property type="match status" value="1"/>
</dbReference>
<comment type="caution">
    <text evidence="1">The sequence shown here is derived from an EMBL/GenBank/DDBJ whole genome shotgun (WGS) entry which is preliminary data.</text>
</comment>
<sequence>MVVANRHIEVSHSVNIRDLGGYPTLDGRMTKWHKLIRAGDLSELSEGDQQTLLDYGITVDVDLRSKAESKEFPDRIPDGMKFVALPLFDNDETESRTTNQRLQKAYSKDPHSGYLRMLYAYRRLVVNEQPQRAYQQFFSCLINSGVNETILYHCSAGKDRTGMLTVLLLSALGVSPEIIRTDYLLTNKFSVPRINHRIELAKKAHMNRSFIASLKDLSSVSIDYLDQAMAIINYEFGGIQAYLRDVVGLSDIDCERLRKIYLE</sequence>
<evidence type="ECO:0000313" key="1">
    <source>
        <dbReference type="EMBL" id="KRL22150.1"/>
    </source>
</evidence>
<proteinExistence type="predicted"/>
<dbReference type="Proteomes" id="UP000051439">
    <property type="component" value="Unassembled WGS sequence"/>
</dbReference>
<keyword evidence="2" id="KW-1185">Reference proteome</keyword>
<dbReference type="GO" id="GO:0004721">
    <property type="term" value="F:phosphoprotein phosphatase activity"/>
    <property type="evidence" value="ECO:0007669"/>
    <property type="project" value="InterPro"/>
</dbReference>
<dbReference type="InterPro" id="IPR029021">
    <property type="entry name" value="Prot-tyrosine_phosphatase-like"/>
</dbReference>
<protein>
    <submittedName>
        <fullName evidence="1">Aldo keto reductase family protein</fullName>
    </submittedName>
</protein>
<name>A0A0R1NPV8_9LACO</name>
<dbReference type="InterPro" id="IPR026893">
    <property type="entry name" value="Tyr/Ser_Pase_IphP-type"/>
</dbReference>
<dbReference type="Gene3D" id="3.90.190.10">
    <property type="entry name" value="Protein tyrosine phosphatase superfamily"/>
    <property type="match status" value="1"/>
</dbReference>
<accession>A0A0R1NPV8</accession>
<dbReference type="Pfam" id="PF13350">
    <property type="entry name" value="Y_phosphatase3"/>
    <property type="match status" value="1"/>
</dbReference>
<dbReference type="PATRIC" id="fig|1423766.4.peg.2897"/>
<dbReference type="AlphaFoldDB" id="A0A0R1NPV8"/>
<organism evidence="1 2">
    <name type="scientific">Lentilactobacillus kisonensis DSM 19906 = JCM 15041</name>
    <dbReference type="NCBI Taxonomy" id="1423766"/>
    <lineage>
        <taxon>Bacteria</taxon>
        <taxon>Bacillati</taxon>
        <taxon>Bacillota</taxon>
        <taxon>Bacilli</taxon>
        <taxon>Lactobacillales</taxon>
        <taxon>Lactobacillaceae</taxon>
        <taxon>Lentilactobacillus</taxon>
    </lineage>
</organism>
<evidence type="ECO:0000313" key="2">
    <source>
        <dbReference type="Proteomes" id="UP000051439"/>
    </source>
</evidence>
<reference evidence="1 2" key="1">
    <citation type="journal article" date="2015" name="Genome Announc.">
        <title>Expanding the biotechnology potential of lactobacilli through comparative genomics of 213 strains and associated genera.</title>
        <authorList>
            <person name="Sun Z."/>
            <person name="Harris H.M."/>
            <person name="McCann A."/>
            <person name="Guo C."/>
            <person name="Argimon S."/>
            <person name="Zhang W."/>
            <person name="Yang X."/>
            <person name="Jeffery I.B."/>
            <person name="Cooney J.C."/>
            <person name="Kagawa T.F."/>
            <person name="Liu W."/>
            <person name="Song Y."/>
            <person name="Salvetti E."/>
            <person name="Wrobel A."/>
            <person name="Rasinkangas P."/>
            <person name="Parkhill J."/>
            <person name="Rea M.C."/>
            <person name="O'Sullivan O."/>
            <person name="Ritari J."/>
            <person name="Douillard F.P."/>
            <person name="Paul Ross R."/>
            <person name="Yang R."/>
            <person name="Briner A.E."/>
            <person name="Felis G.E."/>
            <person name="de Vos W.M."/>
            <person name="Barrangou R."/>
            <person name="Klaenhammer T.R."/>
            <person name="Caufield P.W."/>
            <person name="Cui Y."/>
            <person name="Zhang H."/>
            <person name="O'Toole P.W."/>
        </authorList>
    </citation>
    <scope>NUCLEOTIDE SEQUENCE [LARGE SCALE GENOMIC DNA]</scope>
    <source>
        <strain evidence="1 2">DSM 19906</strain>
    </source>
</reference>
<dbReference type="RefSeq" id="WP_054655717.1">
    <property type="nucleotide sequence ID" value="NZ_AZEB01000009.1"/>
</dbReference>
<dbReference type="EMBL" id="AZEB01000009">
    <property type="protein sequence ID" value="KRL22150.1"/>
    <property type="molecule type" value="Genomic_DNA"/>
</dbReference>
<gene>
    <name evidence="1" type="ORF">FC98_GL002767</name>
</gene>